<evidence type="ECO:0000256" key="6">
    <source>
        <dbReference type="SAM" id="Phobius"/>
    </source>
</evidence>
<evidence type="ECO:0000256" key="1">
    <source>
        <dbReference type="ARBA" id="ARBA00004651"/>
    </source>
</evidence>
<evidence type="ECO:0000256" key="5">
    <source>
        <dbReference type="ARBA" id="ARBA00023136"/>
    </source>
</evidence>
<feature type="transmembrane region" description="Helical" evidence="6">
    <location>
        <begin position="177"/>
        <end position="201"/>
    </location>
</feature>
<dbReference type="Proteomes" id="UP000464754">
    <property type="component" value="Chromosome"/>
</dbReference>
<evidence type="ECO:0000313" key="8">
    <source>
        <dbReference type="Proteomes" id="UP000464754"/>
    </source>
</evidence>
<keyword evidence="8" id="KW-1185">Reference proteome</keyword>
<dbReference type="AlphaFoldDB" id="A0A6N4TIV2"/>
<evidence type="ECO:0000256" key="3">
    <source>
        <dbReference type="ARBA" id="ARBA00022692"/>
    </source>
</evidence>
<name>A0A6N4TIV2_9FIRM</name>
<dbReference type="PIRSF" id="PIRSF035875">
    <property type="entry name" value="RNase_BN"/>
    <property type="match status" value="1"/>
</dbReference>
<evidence type="ECO:0000256" key="4">
    <source>
        <dbReference type="ARBA" id="ARBA00022989"/>
    </source>
</evidence>
<keyword evidence="4 6" id="KW-1133">Transmembrane helix</keyword>
<reference evidence="8" key="1">
    <citation type="submission" date="2019-05" db="EMBL/GenBank/DDBJ databases">
        <title>Complete genome sequencing of Absiella argi strain JCM 30884.</title>
        <authorList>
            <person name="Sakamoto M."/>
            <person name="Murakami T."/>
            <person name="Mori H."/>
        </authorList>
    </citation>
    <scope>NUCLEOTIDE SEQUENCE [LARGE SCALE GENOMIC DNA]</scope>
    <source>
        <strain evidence="8">JCM 30884</strain>
    </source>
</reference>
<dbReference type="EMBL" id="AP019695">
    <property type="protein sequence ID" value="BBK22345.1"/>
    <property type="molecule type" value="Genomic_DNA"/>
</dbReference>
<keyword evidence="2" id="KW-1003">Cell membrane</keyword>
<dbReference type="PANTHER" id="PTHR30213">
    <property type="entry name" value="INNER MEMBRANE PROTEIN YHJD"/>
    <property type="match status" value="1"/>
</dbReference>
<dbReference type="RefSeq" id="WP_115715486.1">
    <property type="nucleotide sequence ID" value="NZ_AP019695.1"/>
</dbReference>
<dbReference type="InterPro" id="IPR017039">
    <property type="entry name" value="Virul_fac_BrkB"/>
</dbReference>
<keyword evidence="3 6" id="KW-0812">Transmembrane</keyword>
<dbReference type="KEGG" id="aarg:Aargi30884_12480"/>
<sequence>MKKLVYLYREFTSFEGSLFKYSLAFSLLLALAPSVLIVALLFKYAYLSEDILLNFILHFIPDNNTEMIDQIFSFFTDKDYNITSFIITMCVSFYLASKSIFSFLLISASHEHVEVPKWSIRIKSVIIFVLMAFLFIACAYIATNFFDFLPFIFSGIMLLVFYFMYRTLSFRKRDWSFGLAGAMFSTIGVLLLATLFVMIVTKFTSYQDVYGPLASLVTLLLAIYLISCIIYFGFCLNLVIEDEYGYEQHLPLKHGRFYDLAIHISHKISKLIERK</sequence>
<evidence type="ECO:0000313" key="7">
    <source>
        <dbReference type="EMBL" id="BBK22345.1"/>
    </source>
</evidence>
<gene>
    <name evidence="7" type="ORF">Aargi30884_12480</name>
</gene>
<feature type="transmembrane region" description="Helical" evidence="6">
    <location>
        <begin position="21"/>
        <end position="42"/>
    </location>
</feature>
<comment type="subcellular location">
    <subcellularLocation>
        <location evidence="1">Cell membrane</location>
        <topology evidence="1">Multi-pass membrane protein</topology>
    </subcellularLocation>
</comment>
<accession>A0A6N4TIV2</accession>
<dbReference type="PANTHER" id="PTHR30213:SF0">
    <property type="entry name" value="UPF0761 MEMBRANE PROTEIN YIHY"/>
    <property type="match status" value="1"/>
</dbReference>
<feature type="transmembrane region" description="Helical" evidence="6">
    <location>
        <begin position="82"/>
        <end position="108"/>
    </location>
</feature>
<feature type="transmembrane region" description="Helical" evidence="6">
    <location>
        <begin position="213"/>
        <end position="240"/>
    </location>
</feature>
<dbReference type="Pfam" id="PF03631">
    <property type="entry name" value="Virul_fac_BrkB"/>
    <property type="match status" value="1"/>
</dbReference>
<dbReference type="GO" id="GO:0005886">
    <property type="term" value="C:plasma membrane"/>
    <property type="evidence" value="ECO:0007669"/>
    <property type="project" value="UniProtKB-SubCell"/>
</dbReference>
<organism evidence="7 8">
    <name type="scientific">Amedibacterium intestinale</name>
    <dbReference type="NCBI Taxonomy" id="2583452"/>
    <lineage>
        <taxon>Bacteria</taxon>
        <taxon>Bacillati</taxon>
        <taxon>Bacillota</taxon>
        <taxon>Erysipelotrichia</taxon>
        <taxon>Erysipelotrichales</taxon>
        <taxon>Erysipelotrichaceae</taxon>
        <taxon>Amedibacterium</taxon>
    </lineage>
</organism>
<evidence type="ECO:0000256" key="2">
    <source>
        <dbReference type="ARBA" id="ARBA00022475"/>
    </source>
</evidence>
<protein>
    <submittedName>
        <fullName evidence="7">Transporter</fullName>
    </submittedName>
</protein>
<proteinExistence type="predicted"/>
<feature type="transmembrane region" description="Helical" evidence="6">
    <location>
        <begin position="120"/>
        <end position="142"/>
    </location>
</feature>
<feature type="transmembrane region" description="Helical" evidence="6">
    <location>
        <begin position="148"/>
        <end position="165"/>
    </location>
</feature>
<keyword evidence="5 6" id="KW-0472">Membrane</keyword>